<dbReference type="EMBL" id="BMNC01000012">
    <property type="protein sequence ID" value="GGN15012.1"/>
    <property type="molecule type" value="Genomic_DNA"/>
</dbReference>
<dbReference type="Proteomes" id="UP000597656">
    <property type="component" value="Unassembled WGS sequence"/>
</dbReference>
<protein>
    <submittedName>
        <fullName evidence="1">Uncharacterized protein</fullName>
    </submittedName>
</protein>
<accession>A0ABQ2IK30</accession>
<reference evidence="2" key="1">
    <citation type="journal article" date="2019" name="Int. J. Syst. Evol. Microbiol.">
        <title>The Global Catalogue of Microorganisms (GCM) 10K type strain sequencing project: providing services to taxonomists for standard genome sequencing and annotation.</title>
        <authorList>
            <consortium name="The Broad Institute Genomics Platform"/>
            <consortium name="The Broad Institute Genome Sequencing Center for Infectious Disease"/>
            <person name="Wu L."/>
            <person name="Ma J."/>
        </authorList>
    </citation>
    <scope>NUCLEOTIDE SEQUENCE [LARGE SCALE GENOMIC DNA]</scope>
    <source>
        <strain evidence="2">CGMCC 4.7319</strain>
    </source>
</reference>
<comment type="caution">
    <text evidence="1">The sequence shown here is derived from an EMBL/GenBank/DDBJ whole genome shotgun (WGS) entry which is preliminary data.</text>
</comment>
<name>A0ABQ2IK30_9PSEU</name>
<organism evidence="1 2">
    <name type="scientific">Lentzea pudingi</name>
    <dbReference type="NCBI Taxonomy" id="1789439"/>
    <lineage>
        <taxon>Bacteria</taxon>
        <taxon>Bacillati</taxon>
        <taxon>Actinomycetota</taxon>
        <taxon>Actinomycetes</taxon>
        <taxon>Pseudonocardiales</taxon>
        <taxon>Pseudonocardiaceae</taxon>
        <taxon>Lentzea</taxon>
    </lineage>
</organism>
<evidence type="ECO:0000313" key="1">
    <source>
        <dbReference type="EMBL" id="GGN15012.1"/>
    </source>
</evidence>
<evidence type="ECO:0000313" key="2">
    <source>
        <dbReference type="Proteomes" id="UP000597656"/>
    </source>
</evidence>
<keyword evidence="2" id="KW-1185">Reference proteome</keyword>
<proteinExistence type="predicted"/>
<sequence>MYCNLQIAGSARQSAGAAYARTGALSLMAVTVFSQLDKSLHSHLATLTDLAERGDDQTALVLARVELPRVVAVVKALLDEHQPDEHGRCATCKRGWFSRRMPAPCRAYLSAQLILTVVGQETSHGKHLRSVG</sequence>
<gene>
    <name evidence="1" type="ORF">GCM10011609_64470</name>
</gene>